<dbReference type="GO" id="GO:0003700">
    <property type="term" value="F:DNA-binding transcription factor activity"/>
    <property type="evidence" value="ECO:0007669"/>
    <property type="project" value="TreeGrafter"/>
</dbReference>
<feature type="domain" description="IclR-ED" evidence="5">
    <location>
        <begin position="78"/>
        <end position="262"/>
    </location>
</feature>
<evidence type="ECO:0000313" key="6">
    <source>
        <dbReference type="EMBL" id="SFL45415.1"/>
    </source>
</evidence>
<name>A0A1I4HTE1_9EURY</name>
<keyword evidence="7" id="KW-1185">Reference proteome</keyword>
<feature type="domain" description="HTH iclR-type" evidence="4">
    <location>
        <begin position="18"/>
        <end position="77"/>
    </location>
</feature>
<evidence type="ECO:0000256" key="2">
    <source>
        <dbReference type="ARBA" id="ARBA00023125"/>
    </source>
</evidence>
<organism evidence="6 7">
    <name type="scientific">Halogranum rubrum</name>
    <dbReference type="NCBI Taxonomy" id="553466"/>
    <lineage>
        <taxon>Archaea</taxon>
        <taxon>Methanobacteriati</taxon>
        <taxon>Methanobacteriota</taxon>
        <taxon>Stenosarchaea group</taxon>
        <taxon>Halobacteria</taxon>
        <taxon>Halobacteriales</taxon>
        <taxon>Haloferacaceae</taxon>
    </lineage>
</organism>
<evidence type="ECO:0000256" key="3">
    <source>
        <dbReference type="ARBA" id="ARBA00023163"/>
    </source>
</evidence>
<dbReference type="AlphaFoldDB" id="A0A1I4HTE1"/>
<evidence type="ECO:0000259" key="5">
    <source>
        <dbReference type="PROSITE" id="PS51078"/>
    </source>
</evidence>
<dbReference type="CDD" id="cd00090">
    <property type="entry name" value="HTH_ARSR"/>
    <property type="match status" value="1"/>
</dbReference>
<accession>A0A1I4HTE1</accession>
<dbReference type="Pfam" id="PF01614">
    <property type="entry name" value="IclR_C"/>
    <property type="match status" value="1"/>
</dbReference>
<dbReference type="PANTHER" id="PTHR30136:SF35">
    <property type="entry name" value="HTH-TYPE TRANSCRIPTIONAL REGULATOR RV1719"/>
    <property type="match status" value="1"/>
</dbReference>
<reference evidence="7" key="1">
    <citation type="submission" date="2016-10" db="EMBL/GenBank/DDBJ databases">
        <authorList>
            <person name="Varghese N."/>
            <person name="Submissions S."/>
        </authorList>
    </citation>
    <scope>NUCLEOTIDE SEQUENCE [LARGE SCALE GENOMIC DNA]</scope>
    <source>
        <strain evidence="7">CGMCC 1.7738</strain>
    </source>
</reference>
<dbReference type="InterPro" id="IPR011991">
    <property type="entry name" value="ArsR-like_HTH"/>
</dbReference>
<dbReference type="RefSeq" id="WP_089871495.1">
    <property type="nucleotide sequence ID" value="NZ_FOTC01000006.1"/>
</dbReference>
<sequence>MENTGDNGCEASDDGRTLKSLERSFAIISELKEREVAGVTELANATGLSKGSVHKHLATLRAGDFVTKDDRAYRLGLRFLDIGADVRNQIEGNTLIQEKLRELAEETGETAQFTVREHGRAVVLYRETGMQGVFSKGRVGKRFHIHHTAAGKAMLAQMPREEVQRLIDTYGLTAATENTITTETALFDELDKVRKQGFAINESESTRGLRAVAVPIVDSDENILGAFAIAGPAHRLKHEQLENEISDLIHRSVNELELNLAHS</sequence>
<dbReference type="GO" id="GO:0045892">
    <property type="term" value="P:negative regulation of DNA-templated transcription"/>
    <property type="evidence" value="ECO:0007669"/>
    <property type="project" value="TreeGrafter"/>
</dbReference>
<dbReference type="SUPFAM" id="SSF55781">
    <property type="entry name" value="GAF domain-like"/>
    <property type="match status" value="1"/>
</dbReference>
<dbReference type="GO" id="GO:0003677">
    <property type="term" value="F:DNA binding"/>
    <property type="evidence" value="ECO:0007669"/>
    <property type="project" value="UniProtKB-KW"/>
</dbReference>
<dbReference type="PROSITE" id="PS51077">
    <property type="entry name" value="HTH_ICLR"/>
    <property type="match status" value="1"/>
</dbReference>
<dbReference type="InterPro" id="IPR050707">
    <property type="entry name" value="HTH_MetabolicPath_Reg"/>
</dbReference>
<evidence type="ECO:0000259" key="4">
    <source>
        <dbReference type="PROSITE" id="PS51077"/>
    </source>
</evidence>
<dbReference type="SMART" id="SM00346">
    <property type="entry name" value="HTH_ICLR"/>
    <property type="match status" value="1"/>
</dbReference>
<evidence type="ECO:0000313" key="7">
    <source>
        <dbReference type="Proteomes" id="UP000199607"/>
    </source>
</evidence>
<dbReference type="Gene3D" id="3.30.450.40">
    <property type="match status" value="1"/>
</dbReference>
<dbReference type="PROSITE" id="PS51078">
    <property type="entry name" value="ICLR_ED"/>
    <property type="match status" value="1"/>
</dbReference>
<dbReference type="PANTHER" id="PTHR30136">
    <property type="entry name" value="HELIX-TURN-HELIX TRANSCRIPTIONAL REGULATOR, ICLR FAMILY"/>
    <property type="match status" value="1"/>
</dbReference>
<keyword evidence="2" id="KW-0238">DNA-binding</keyword>
<dbReference type="SUPFAM" id="SSF46785">
    <property type="entry name" value="Winged helix' DNA-binding domain"/>
    <property type="match status" value="1"/>
</dbReference>
<dbReference type="InterPro" id="IPR036390">
    <property type="entry name" value="WH_DNA-bd_sf"/>
</dbReference>
<keyword evidence="3" id="KW-0804">Transcription</keyword>
<dbReference type="InterPro" id="IPR036388">
    <property type="entry name" value="WH-like_DNA-bd_sf"/>
</dbReference>
<dbReference type="InterPro" id="IPR014757">
    <property type="entry name" value="Tscrpt_reg_IclR_C"/>
</dbReference>
<dbReference type="InterPro" id="IPR029016">
    <property type="entry name" value="GAF-like_dom_sf"/>
</dbReference>
<dbReference type="Pfam" id="PF09339">
    <property type="entry name" value="HTH_IclR"/>
    <property type="match status" value="1"/>
</dbReference>
<protein>
    <submittedName>
        <fullName evidence="6">Transcriptional regulator, IclR family</fullName>
    </submittedName>
</protein>
<dbReference type="InterPro" id="IPR005471">
    <property type="entry name" value="Tscrpt_reg_IclR_N"/>
</dbReference>
<gene>
    <name evidence="6" type="ORF">SAMN04487950_3825</name>
</gene>
<dbReference type="Gene3D" id="1.10.10.10">
    <property type="entry name" value="Winged helix-like DNA-binding domain superfamily/Winged helix DNA-binding domain"/>
    <property type="match status" value="1"/>
</dbReference>
<dbReference type="Proteomes" id="UP000199607">
    <property type="component" value="Unassembled WGS sequence"/>
</dbReference>
<keyword evidence="1" id="KW-0805">Transcription regulation</keyword>
<proteinExistence type="predicted"/>
<evidence type="ECO:0000256" key="1">
    <source>
        <dbReference type="ARBA" id="ARBA00023015"/>
    </source>
</evidence>
<dbReference type="STRING" id="553466.SAMN04487950_3825"/>
<dbReference type="EMBL" id="FOTC01000006">
    <property type="protein sequence ID" value="SFL45415.1"/>
    <property type="molecule type" value="Genomic_DNA"/>
</dbReference>